<evidence type="ECO:0000313" key="3">
    <source>
        <dbReference type="EMBL" id="KAH6869141.1"/>
    </source>
</evidence>
<proteinExistence type="predicted"/>
<accession>A0A9P9AE78</accession>
<protein>
    <submittedName>
        <fullName evidence="3">Uncharacterized protein</fullName>
    </submittedName>
</protein>
<comment type="caution">
    <text evidence="3">The sequence shown here is derived from an EMBL/GenBank/DDBJ whole genome shotgun (WGS) entry which is preliminary data.</text>
</comment>
<keyword evidence="2" id="KW-0472">Membrane</keyword>
<feature type="region of interest" description="Disordered" evidence="1">
    <location>
        <begin position="119"/>
        <end position="150"/>
    </location>
</feature>
<keyword evidence="4" id="KW-1185">Reference proteome</keyword>
<reference evidence="3 4" key="1">
    <citation type="journal article" date="2021" name="Nat. Commun.">
        <title>Genetic determinants of endophytism in the Arabidopsis root mycobiome.</title>
        <authorList>
            <person name="Mesny F."/>
            <person name="Miyauchi S."/>
            <person name="Thiergart T."/>
            <person name="Pickel B."/>
            <person name="Atanasova L."/>
            <person name="Karlsson M."/>
            <person name="Huettel B."/>
            <person name="Barry K.W."/>
            <person name="Haridas S."/>
            <person name="Chen C."/>
            <person name="Bauer D."/>
            <person name="Andreopoulos W."/>
            <person name="Pangilinan J."/>
            <person name="LaButti K."/>
            <person name="Riley R."/>
            <person name="Lipzen A."/>
            <person name="Clum A."/>
            <person name="Drula E."/>
            <person name="Henrissat B."/>
            <person name="Kohler A."/>
            <person name="Grigoriev I.V."/>
            <person name="Martin F.M."/>
            <person name="Hacquard S."/>
        </authorList>
    </citation>
    <scope>NUCLEOTIDE SEQUENCE [LARGE SCALE GENOMIC DNA]</scope>
    <source>
        <strain evidence="3 4">MPI-CAGE-CH-0241</strain>
    </source>
</reference>
<keyword evidence="2" id="KW-0812">Transmembrane</keyword>
<feature type="compositionally biased region" description="Polar residues" evidence="1">
    <location>
        <begin position="248"/>
        <end position="266"/>
    </location>
</feature>
<organism evidence="3 4">
    <name type="scientific">Thelonectria olida</name>
    <dbReference type="NCBI Taxonomy" id="1576542"/>
    <lineage>
        <taxon>Eukaryota</taxon>
        <taxon>Fungi</taxon>
        <taxon>Dikarya</taxon>
        <taxon>Ascomycota</taxon>
        <taxon>Pezizomycotina</taxon>
        <taxon>Sordariomycetes</taxon>
        <taxon>Hypocreomycetidae</taxon>
        <taxon>Hypocreales</taxon>
        <taxon>Nectriaceae</taxon>
        <taxon>Thelonectria</taxon>
    </lineage>
</organism>
<evidence type="ECO:0000256" key="1">
    <source>
        <dbReference type="SAM" id="MobiDB-lite"/>
    </source>
</evidence>
<feature type="compositionally biased region" description="Basic and acidic residues" evidence="1">
    <location>
        <begin position="119"/>
        <end position="129"/>
    </location>
</feature>
<feature type="compositionally biased region" description="Polar residues" evidence="1">
    <location>
        <begin position="274"/>
        <end position="288"/>
    </location>
</feature>
<dbReference type="EMBL" id="JAGPYM010000079">
    <property type="protein sequence ID" value="KAH6869141.1"/>
    <property type="molecule type" value="Genomic_DNA"/>
</dbReference>
<keyword evidence="2" id="KW-1133">Transmembrane helix</keyword>
<evidence type="ECO:0000256" key="2">
    <source>
        <dbReference type="SAM" id="Phobius"/>
    </source>
</evidence>
<sequence length="464" mass="50809">EGDLKLTRTILGLIQNGWSRFSQNPAASGIAADHNETLRSIVTGIQSSLEEFQTELSKYNVGAAFSRTVDNIRFSRQLQDLKQRLALHMSSLQLAGQQLILTQGSNVIQTLEVIQEGQMEQRWEDERQRGRQNQNRARRPRPLESVVSDDISSTVSSREFLIDRWRREVPSGLDSILEPESLFLDNEPPQPAMLPQTRPMESIPPAPLPHIQPVGEAYLTEVPPGPPSPGHQGAYTPYWTTTTTATASNHQPENRATTPKSPSEPGTIQIPDTLGTTDPAAQSISPSENELDGEELFFGFAVIALIYMILFTVASLVLSGYLFGKEADGSWDAPHSNSMPTLIISCLELPIMLVVLTQCDQLRRRTIAALYVACIAALGSGIWLVHDTRMSYKKACNEADAGRDCGQATKIRFAIGSMQILIGAFGVYSPGLLFGRKPKSPSHEGPTDHASTGMAFQGEAVVYA</sequence>
<dbReference type="Proteomes" id="UP000777438">
    <property type="component" value="Unassembled WGS sequence"/>
</dbReference>
<feature type="non-terminal residue" evidence="3">
    <location>
        <position position="1"/>
    </location>
</feature>
<name>A0A9P9AE78_9HYPO</name>
<feature type="transmembrane region" description="Helical" evidence="2">
    <location>
        <begin position="368"/>
        <end position="385"/>
    </location>
</feature>
<gene>
    <name evidence="3" type="ORF">B0T10DRAFT_501871</name>
</gene>
<evidence type="ECO:0000313" key="4">
    <source>
        <dbReference type="Proteomes" id="UP000777438"/>
    </source>
</evidence>
<feature type="transmembrane region" description="Helical" evidence="2">
    <location>
        <begin position="338"/>
        <end position="356"/>
    </location>
</feature>
<feature type="region of interest" description="Disordered" evidence="1">
    <location>
        <begin position="245"/>
        <end position="288"/>
    </location>
</feature>
<feature type="transmembrane region" description="Helical" evidence="2">
    <location>
        <begin position="413"/>
        <end position="434"/>
    </location>
</feature>
<feature type="transmembrane region" description="Helical" evidence="2">
    <location>
        <begin position="296"/>
        <end position="318"/>
    </location>
</feature>
<dbReference type="AlphaFoldDB" id="A0A9P9AE78"/>